<proteinExistence type="inferred from homology"/>
<evidence type="ECO:0000256" key="1">
    <source>
        <dbReference type="ARBA" id="ARBA00006739"/>
    </source>
</evidence>
<dbReference type="InterPro" id="IPR029044">
    <property type="entry name" value="Nucleotide-diphossugar_trans"/>
</dbReference>
<keyword evidence="7" id="KW-1185">Reference proteome</keyword>
<comment type="similarity">
    <text evidence="1">Belongs to the glycosyltransferase 2 family.</text>
</comment>
<evidence type="ECO:0000313" key="6">
    <source>
        <dbReference type="EMBL" id="MDO6573166.1"/>
    </source>
</evidence>
<dbReference type="GeneID" id="72471161"/>
<dbReference type="InterPro" id="IPR050834">
    <property type="entry name" value="Glycosyltransf_2"/>
</dbReference>
<dbReference type="Gene3D" id="3.90.550.10">
    <property type="entry name" value="Spore Coat Polysaccharide Biosynthesis Protein SpsA, Chain A"/>
    <property type="match status" value="1"/>
</dbReference>
<dbReference type="CDD" id="cd00761">
    <property type="entry name" value="Glyco_tranf_GTA_type"/>
    <property type="match status" value="1"/>
</dbReference>
<dbReference type="GO" id="GO:0016757">
    <property type="term" value="F:glycosyltransferase activity"/>
    <property type="evidence" value="ECO:0007669"/>
    <property type="project" value="UniProtKB-KW"/>
</dbReference>
<feature type="domain" description="Glycosyltransferase 2-like" evidence="5">
    <location>
        <begin position="5"/>
        <end position="140"/>
    </location>
</feature>
<comment type="caution">
    <text evidence="6">The sequence shown here is derived from an EMBL/GenBank/DDBJ whole genome shotgun (WGS) entry which is preliminary data.</text>
</comment>
<keyword evidence="6" id="KW-0328">Glycosyltransferase</keyword>
<evidence type="ECO:0000256" key="2">
    <source>
        <dbReference type="ARBA" id="ARBA00022944"/>
    </source>
</evidence>
<dbReference type="AlphaFoldDB" id="A0AAW7YSH6"/>
<dbReference type="InterPro" id="IPR001173">
    <property type="entry name" value="Glyco_trans_2-like"/>
</dbReference>
<dbReference type="EMBL" id="JAUOQO010000002">
    <property type="protein sequence ID" value="MDO6573166.1"/>
    <property type="molecule type" value="Genomic_DNA"/>
</dbReference>
<keyword evidence="6" id="KW-0808">Transferase</keyword>
<dbReference type="Proteomes" id="UP001170310">
    <property type="component" value="Unassembled WGS sequence"/>
</dbReference>
<dbReference type="PANTHER" id="PTHR43685:SF11">
    <property type="entry name" value="GLYCOSYLTRANSFERASE TAGX-RELATED"/>
    <property type="match status" value="1"/>
</dbReference>
<name>A0AAW7YSH6_9STAP</name>
<organism evidence="6 7">
    <name type="scientific">Staphylococcus pasteuri_A</name>
    <dbReference type="NCBI Taxonomy" id="3062664"/>
    <lineage>
        <taxon>Bacteria</taxon>
        <taxon>Bacillati</taxon>
        <taxon>Bacillota</taxon>
        <taxon>Bacilli</taxon>
        <taxon>Bacillales</taxon>
        <taxon>Staphylococcaceae</taxon>
        <taxon>Staphylococcus</taxon>
    </lineage>
</organism>
<sequence length="355" mass="40977">MKLAIIIPVYNGQDTIRRAITSIDTEAEFEIICVNDGSTDNTKQVLTELQKEYPNIKVIHQDNQGAARSRNIGLEAMDNDTDAFMFLDADDEYLPSRIDVMIKTFENHSETDIVIGQIGRDVHGEWKVFPTHEEIKRDEVVTLERNPEILQSIGPGGKLFSARFASLRFDEDVVFCEEHTFMVRAYSKARDINLMSIIAYGYNEREGSVTDRRADTFLPYMEDAMKVRQRVMELLLLMNEKTYYSYRMDNLIVSYLIQAHLLKNSAITSSFIESVTQYIKLMQETHYSGDAMFRIVEAVEQGATHWTKPLYHQWRRALLEVGIGRPGYIRFLAQIFPKKSAFSSKQKLKQILNKS</sequence>
<accession>A0AAW7YSH6</accession>
<dbReference type="Pfam" id="PF00535">
    <property type="entry name" value="Glycos_transf_2"/>
    <property type="match status" value="1"/>
</dbReference>
<dbReference type="RefSeq" id="WP_046466416.1">
    <property type="nucleotide sequence ID" value="NZ_JAUOQO010000002.1"/>
</dbReference>
<gene>
    <name evidence="6" type="ORF">Q4528_03240</name>
</gene>
<protein>
    <recommendedName>
        <fullName evidence="3">Putative glycosyltransferase TagX</fullName>
    </recommendedName>
    <alternativeName>
        <fullName evidence="4">Teichoic acid biosynthesis protein X</fullName>
    </alternativeName>
</protein>
<dbReference type="PANTHER" id="PTHR43685">
    <property type="entry name" value="GLYCOSYLTRANSFERASE"/>
    <property type="match status" value="1"/>
</dbReference>
<evidence type="ECO:0000256" key="4">
    <source>
        <dbReference type="ARBA" id="ARBA00041596"/>
    </source>
</evidence>
<reference evidence="6" key="1">
    <citation type="submission" date="2023-07" db="EMBL/GenBank/DDBJ databases">
        <title>Genome content predicts the carbon catabolic preferences of heterotrophic bacteria.</title>
        <authorList>
            <person name="Gralka M."/>
        </authorList>
    </citation>
    <scope>NUCLEOTIDE SEQUENCE</scope>
    <source>
        <strain evidence="6">E2R20</strain>
    </source>
</reference>
<evidence type="ECO:0000313" key="7">
    <source>
        <dbReference type="Proteomes" id="UP001170310"/>
    </source>
</evidence>
<keyword evidence="2" id="KW-0777">Teichoic acid biosynthesis</keyword>
<dbReference type="GO" id="GO:0019350">
    <property type="term" value="P:teichoic acid biosynthetic process"/>
    <property type="evidence" value="ECO:0007669"/>
    <property type="project" value="UniProtKB-KW"/>
</dbReference>
<dbReference type="SUPFAM" id="SSF53448">
    <property type="entry name" value="Nucleotide-diphospho-sugar transferases"/>
    <property type="match status" value="1"/>
</dbReference>
<evidence type="ECO:0000259" key="5">
    <source>
        <dbReference type="Pfam" id="PF00535"/>
    </source>
</evidence>
<evidence type="ECO:0000256" key="3">
    <source>
        <dbReference type="ARBA" id="ARBA00040220"/>
    </source>
</evidence>